<reference evidence="1" key="1">
    <citation type="submission" date="2020-02" db="EMBL/GenBank/DDBJ databases">
        <authorList>
            <person name="Meier V. D."/>
        </authorList>
    </citation>
    <scope>NUCLEOTIDE SEQUENCE</scope>
    <source>
        <strain evidence="1">AVDCRST_MAG77</strain>
    </source>
</reference>
<accession>A0A6J4JEA3</accession>
<protein>
    <submittedName>
        <fullName evidence="1">Uncharacterized protein</fullName>
    </submittedName>
</protein>
<proteinExistence type="predicted"/>
<name>A0A6J4JEA3_9CHLR</name>
<gene>
    <name evidence="1" type="ORF">AVDCRST_MAG77-3578</name>
</gene>
<organism evidence="1">
    <name type="scientific">uncultured Chloroflexota bacterium</name>
    <dbReference type="NCBI Taxonomy" id="166587"/>
    <lineage>
        <taxon>Bacteria</taxon>
        <taxon>Bacillati</taxon>
        <taxon>Chloroflexota</taxon>
        <taxon>environmental samples</taxon>
    </lineage>
</organism>
<dbReference type="AlphaFoldDB" id="A0A6J4JEA3"/>
<dbReference type="EMBL" id="CADCTC010000198">
    <property type="protein sequence ID" value="CAA9278165.1"/>
    <property type="molecule type" value="Genomic_DNA"/>
</dbReference>
<evidence type="ECO:0000313" key="1">
    <source>
        <dbReference type="EMBL" id="CAA9278165.1"/>
    </source>
</evidence>
<sequence>MGHLRLAQAQEPAKTHGKLAGIAAGDQVRIVYKLGFKPGTTSSRVDSAKFRLIADPARLARRDRERATPVRVLHGHALVPHAARGWFRQSAGS</sequence>